<dbReference type="InterPro" id="IPR058333">
    <property type="entry name" value="DUF8020"/>
</dbReference>
<keyword evidence="2" id="KW-0732">Signal</keyword>
<dbReference type="RefSeq" id="WP_218469859.1">
    <property type="nucleotide sequence ID" value="NZ_BAABJN010000003.1"/>
</dbReference>
<evidence type="ECO:0000256" key="2">
    <source>
        <dbReference type="SAM" id="SignalP"/>
    </source>
</evidence>
<evidence type="ECO:0000313" key="5">
    <source>
        <dbReference type="Proteomes" id="UP000694257"/>
    </source>
</evidence>
<dbReference type="EMBL" id="CP078145">
    <property type="protein sequence ID" value="QXN88977.1"/>
    <property type="molecule type" value="Genomic_DNA"/>
</dbReference>
<evidence type="ECO:0000256" key="1">
    <source>
        <dbReference type="SAM" id="Phobius"/>
    </source>
</evidence>
<keyword evidence="5" id="KW-1185">Reference proteome</keyword>
<feature type="signal peptide" evidence="2">
    <location>
        <begin position="1"/>
        <end position="20"/>
    </location>
</feature>
<accession>A0ABX8RJ20</accession>
<name>A0ABX8RJ20_NOCIO</name>
<keyword evidence="1" id="KW-1133">Transmembrane helix</keyword>
<evidence type="ECO:0000313" key="4">
    <source>
        <dbReference type="EMBL" id="QXN88977.1"/>
    </source>
</evidence>
<keyword evidence="1" id="KW-0812">Transmembrane</keyword>
<feature type="domain" description="DUF8020" evidence="3">
    <location>
        <begin position="41"/>
        <end position="115"/>
    </location>
</feature>
<reference evidence="4 5" key="1">
    <citation type="submission" date="2021-07" db="EMBL/GenBank/DDBJ databases">
        <title>Whole Genome Sequence of Nocardia Iowensis.</title>
        <authorList>
            <person name="Lamm A."/>
            <person name="Collins-Fairclough A.M."/>
            <person name="Bunk B."/>
            <person name="Sproer C."/>
        </authorList>
    </citation>
    <scope>NUCLEOTIDE SEQUENCE [LARGE SCALE GENOMIC DNA]</scope>
    <source>
        <strain evidence="4 5">NRRL 5646</strain>
    </source>
</reference>
<dbReference type="Proteomes" id="UP000694257">
    <property type="component" value="Chromosome"/>
</dbReference>
<dbReference type="Pfam" id="PF26059">
    <property type="entry name" value="DUF8020"/>
    <property type="match status" value="1"/>
</dbReference>
<proteinExistence type="predicted"/>
<feature type="transmembrane region" description="Helical" evidence="1">
    <location>
        <begin position="143"/>
        <end position="171"/>
    </location>
</feature>
<sequence>MSIKKLVATTAITIAATGIAAATAHGQAEVADAAISGVDKGVAYTAAVAPDHSSATVSLASGKFVLTPDQGISVVAPDGAVVASVPTTMQTVSGQQVQVAPVVDASATTLTLTPVGAAVPEPGAPQFIGDAGTTVAGVLIGCAIGFLIGLIFLVIGAVPGCIIGGIIGGIAGANQPT</sequence>
<protein>
    <recommendedName>
        <fullName evidence="3">DUF8020 domain-containing protein</fullName>
    </recommendedName>
</protein>
<keyword evidence="1" id="KW-0472">Membrane</keyword>
<organism evidence="4 5">
    <name type="scientific">Nocardia iowensis</name>
    <dbReference type="NCBI Taxonomy" id="204891"/>
    <lineage>
        <taxon>Bacteria</taxon>
        <taxon>Bacillati</taxon>
        <taxon>Actinomycetota</taxon>
        <taxon>Actinomycetes</taxon>
        <taxon>Mycobacteriales</taxon>
        <taxon>Nocardiaceae</taxon>
        <taxon>Nocardia</taxon>
    </lineage>
</organism>
<gene>
    <name evidence="4" type="ORF">KV110_25845</name>
</gene>
<feature type="chain" id="PRO_5045069483" description="DUF8020 domain-containing protein" evidence="2">
    <location>
        <begin position="21"/>
        <end position="177"/>
    </location>
</feature>
<evidence type="ECO:0000259" key="3">
    <source>
        <dbReference type="Pfam" id="PF26059"/>
    </source>
</evidence>